<dbReference type="AlphaFoldDB" id="A0A1T8RNG3"/>
<evidence type="ECO:0000256" key="1">
    <source>
        <dbReference type="SAM" id="MobiDB-lite"/>
    </source>
</evidence>
<dbReference type="EMBL" id="FVGW01000010">
    <property type="protein sequence ID" value="SKM57546.1"/>
    <property type="molecule type" value="Genomic_DNA"/>
</dbReference>
<dbReference type="Proteomes" id="UP000190074">
    <property type="component" value="Unassembled WGS sequence"/>
</dbReference>
<evidence type="ECO:0000313" key="2">
    <source>
        <dbReference type="EMBL" id="SKM57546.1"/>
    </source>
</evidence>
<accession>A0A1T8RNG3</accession>
<sequence length="106" mass="11588">MGTTQTGPGNQRLPVLSGAPFWRPSLAVSQRLRERTERTTAPPASDRRRISGRHAPRQRSCALTLPTSPEWPGHIRHTGHTHPKNEPGRATIFTIAMILIGAPGLS</sequence>
<name>A0A1T8RNG3_9MYCO</name>
<organism evidence="2 3">
    <name type="scientific">Mycobacteroides abscessus subsp. massiliense</name>
    <dbReference type="NCBI Taxonomy" id="1962118"/>
    <lineage>
        <taxon>Bacteria</taxon>
        <taxon>Bacillati</taxon>
        <taxon>Actinomycetota</taxon>
        <taxon>Actinomycetes</taxon>
        <taxon>Mycobacteriales</taxon>
        <taxon>Mycobacteriaceae</taxon>
        <taxon>Mycobacteroides</taxon>
        <taxon>Mycobacteroides abscessus</taxon>
    </lineage>
</organism>
<protein>
    <submittedName>
        <fullName evidence="2">Uncharacterized protein</fullName>
    </submittedName>
</protein>
<feature type="region of interest" description="Disordered" evidence="1">
    <location>
        <begin position="1"/>
        <end position="20"/>
    </location>
</feature>
<reference evidence="2 3" key="1">
    <citation type="submission" date="2016-11" db="EMBL/GenBank/DDBJ databases">
        <authorList>
            <consortium name="Pathogen Informatics"/>
        </authorList>
    </citation>
    <scope>NUCLEOTIDE SEQUENCE [LARGE SCALE GENOMIC DNA]</scope>
    <source>
        <strain evidence="2 3">911</strain>
    </source>
</reference>
<feature type="region of interest" description="Disordered" evidence="1">
    <location>
        <begin position="29"/>
        <end position="88"/>
    </location>
</feature>
<proteinExistence type="predicted"/>
<gene>
    <name evidence="2" type="ORF">SAMEA2259716_04467</name>
</gene>
<evidence type="ECO:0000313" key="3">
    <source>
        <dbReference type="Proteomes" id="UP000190074"/>
    </source>
</evidence>